<evidence type="ECO:0000256" key="7">
    <source>
        <dbReference type="ARBA" id="ARBA00023211"/>
    </source>
</evidence>
<comment type="similarity">
    <text evidence="4">Belongs to the BPG-independent phosphoglycerate mutase family.</text>
</comment>
<keyword evidence="7" id="KW-0464">Manganese</keyword>
<comment type="caution">
    <text evidence="12">The sequence shown here is derived from an EMBL/GenBank/DDBJ whole genome shotgun (WGS) entry which is preliminary data.</text>
</comment>
<evidence type="ECO:0000256" key="9">
    <source>
        <dbReference type="NCBIfam" id="TIGR01307"/>
    </source>
</evidence>
<comment type="pathway">
    <text evidence="3">Carbohydrate degradation; glycolysis; pyruvate from D-glyceraldehyde 3-phosphate: step 3/5.</text>
</comment>
<evidence type="ECO:0000256" key="3">
    <source>
        <dbReference type="ARBA" id="ARBA00004798"/>
    </source>
</evidence>
<dbReference type="InterPro" id="IPR011258">
    <property type="entry name" value="BPG-indep_PGM_N"/>
</dbReference>
<dbReference type="PANTHER" id="PTHR31637">
    <property type="entry name" value="2,3-BISPHOSPHOGLYCERATE-INDEPENDENT PHOSPHOGLYCERATE MUTASE"/>
    <property type="match status" value="1"/>
</dbReference>
<organism evidence="12 13">
    <name type="scientific">Candidatus Nanosyncoccus alces</name>
    <dbReference type="NCBI Taxonomy" id="2171997"/>
    <lineage>
        <taxon>Bacteria</taxon>
        <taxon>Candidatus Saccharimonadota</taxon>
        <taxon>Candidatus Nanosyncoccalia</taxon>
        <taxon>Candidatus Nanosyncoccales</taxon>
        <taxon>Candidatus Nanosyncoccaceae</taxon>
        <taxon>Candidatus Nanosyncoccus</taxon>
    </lineage>
</organism>
<evidence type="ECO:0000313" key="13">
    <source>
        <dbReference type="Proteomes" id="UP001191019"/>
    </source>
</evidence>
<dbReference type="InterPro" id="IPR005995">
    <property type="entry name" value="Pgm_bpd_ind"/>
</dbReference>
<evidence type="ECO:0000256" key="5">
    <source>
        <dbReference type="ARBA" id="ARBA00022723"/>
    </source>
</evidence>
<dbReference type="Pfam" id="PF01676">
    <property type="entry name" value="Metalloenzyme"/>
    <property type="match status" value="1"/>
</dbReference>
<evidence type="ECO:0000259" key="10">
    <source>
        <dbReference type="Pfam" id="PF01676"/>
    </source>
</evidence>
<accession>A0ABY0FMR7</accession>
<dbReference type="Pfam" id="PF06415">
    <property type="entry name" value="iPGM_N"/>
    <property type="match status" value="1"/>
</dbReference>
<dbReference type="SUPFAM" id="SSF53649">
    <property type="entry name" value="Alkaline phosphatase-like"/>
    <property type="match status" value="1"/>
</dbReference>
<dbReference type="Proteomes" id="UP001191019">
    <property type="component" value="Unassembled WGS sequence"/>
</dbReference>
<dbReference type="CDD" id="cd16010">
    <property type="entry name" value="iPGM"/>
    <property type="match status" value="1"/>
</dbReference>
<keyword evidence="6" id="KW-0324">Glycolysis</keyword>
<keyword evidence="13" id="KW-1185">Reference proteome</keyword>
<evidence type="ECO:0000313" key="12">
    <source>
        <dbReference type="EMBL" id="RYC75120.1"/>
    </source>
</evidence>
<dbReference type="Gene3D" id="3.40.1450.10">
    <property type="entry name" value="BPG-independent phosphoglycerate mutase, domain B"/>
    <property type="match status" value="1"/>
</dbReference>
<name>A0ABY0FMR7_9BACT</name>
<dbReference type="PIRSF" id="PIRSF001492">
    <property type="entry name" value="IPGAM"/>
    <property type="match status" value="1"/>
</dbReference>
<reference evidence="12 13" key="1">
    <citation type="journal article" date="2018" name="bioRxiv">
        <title>Evidence of independent acquisition and adaption of ultra-small bacteria to human hosts across the highly diverse yet reduced genomes of the phylum Saccharibacteria.</title>
        <authorList>
            <person name="McLean J.S."/>
            <person name="Bor B."/>
            <person name="To T.T."/>
            <person name="Liu Q."/>
            <person name="Kearns K.A."/>
            <person name="Solden L.M."/>
            <person name="Wrighton K.C."/>
            <person name="He X."/>
            <person name="Shi W."/>
        </authorList>
    </citation>
    <scope>NUCLEOTIDE SEQUENCE [LARGE SCALE GENOMIC DNA]</scope>
    <source>
        <strain evidence="12 13">TM7_G3_2_Rum_HOT_351B</strain>
    </source>
</reference>
<comment type="catalytic activity">
    <reaction evidence="1">
        <text>(2R)-2-phosphoglycerate = (2R)-3-phosphoglycerate</text>
        <dbReference type="Rhea" id="RHEA:15901"/>
        <dbReference type="ChEBI" id="CHEBI:58272"/>
        <dbReference type="ChEBI" id="CHEBI:58289"/>
        <dbReference type="EC" id="5.4.2.12"/>
    </reaction>
</comment>
<evidence type="ECO:0000256" key="2">
    <source>
        <dbReference type="ARBA" id="ARBA00001936"/>
    </source>
</evidence>
<dbReference type="InterPro" id="IPR036646">
    <property type="entry name" value="PGAM_B_sf"/>
</dbReference>
<dbReference type="InterPro" id="IPR017850">
    <property type="entry name" value="Alkaline_phosphatase_core_sf"/>
</dbReference>
<keyword evidence="5" id="KW-0479">Metal-binding</keyword>
<evidence type="ECO:0000256" key="4">
    <source>
        <dbReference type="ARBA" id="ARBA00008819"/>
    </source>
</evidence>
<dbReference type="PANTHER" id="PTHR31637:SF0">
    <property type="entry name" value="2,3-BISPHOSPHOGLYCERATE-INDEPENDENT PHOSPHOGLYCERATE MUTASE"/>
    <property type="match status" value="1"/>
</dbReference>
<dbReference type="SUPFAM" id="SSF64158">
    <property type="entry name" value="2,3-Bisphosphoglycerate-independent phosphoglycerate mutase, substrate-binding domain"/>
    <property type="match status" value="1"/>
</dbReference>
<keyword evidence="8 12" id="KW-0413">Isomerase</keyword>
<dbReference type="Gene3D" id="3.40.720.10">
    <property type="entry name" value="Alkaline Phosphatase, subunit A"/>
    <property type="match status" value="1"/>
</dbReference>
<proteinExistence type="inferred from homology"/>
<dbReference type="RefSeq" id="WP_129734258.1">
    <property type="nucleotide sequence ID" value="NZ_PRLM01000001.1"/>
</dbReference>
<dbReference type="GO" id="GO:0004619">
    <property type="term" value="F:phosphoglycerate mutase activity"/>
    <property type="evidence" value="ECO:0007669"/>
    <property type="project" value="UniProtKB-EC"/>
</dbReference>
<dbReference type="InterPro" id="IPR006124">
    <property type="entry name" value="Metalloenzyme"/>
</dbReference>
<reference evidence="12 13" key="2">
    <citation type="journal article" date="2020" name="Cell Rep.">
        <title>Acquisition and Adaptation of Ultra-small Parasitic Reduced Genome Bacteria to Mammalian Hosts.</title>
        <authorList>
            <person name="McLean J.S."/>
            <person name="Bor B."/>
            <person name="Kerns K.A."/>
            <person name="Liu Q."/>
            <person name="To T.T."/>
            <person name="Solden L."/>
            <person name="Hendrickson E.L."/>
            <person name="Wrighton K."/>
            <person name="Shi W."/>
            <person name="He X."/>
        </authorList>
    </citation>
    <scope>NUCLEOTIDE SEQUENCE [LARGE SCALE GENOMIC DNA]</scope>
    <source>
        <strain evidence="12 13">TM7_G3_2_Rum_HOT_351B</strain>
    </source>
</reference>
<evidence type="ECO:0000256" key="6">
    <source>
        <dbReference type="ARBA" id="ARBA00023152"/>
    </source>
</evidence>
<feature type="domain" description="Metalloenzyme" evidence="10">
    <location>
        <begin position="9"/>
        <end position="524"/>
    </location>
</feature>
<dbReference type="EMBL" id="PRLM01000001">
    <property type="protein sequence ID" value="RYC75120.1"/>
    <property type="molecule type" value="Genomic_DNA"/>
</dbReference>
<gene>
    <name evidence="12" type="primary">gpmI</name>
    <name evidence="12" type="ORF">G3RUM_00060</name>
</gene>
<evidence type="ECO:0000256" key="1">
    <source>
        <dbReference type="ARBA" id="ARBA00000370"/>
    </source>
</evidence>
<dbReference type="NCBIfam" id="TIGR01307">
    <property type="entry name" value="pgm_bpd_ind"/>
    <property type="match status" value="1"/>
</dbReference>
<dbReference type="EC" id="5.4.2.12" evidence="9"/>
<evidence type="ECO:0000259" key="11">
    <source>
        <dbReference type="Pfam" id="PF06415"/>
    </source>
</evidence>
<feature type="domain" description="BPG-independent PGAM N-terminal" evidence="11">
    <location>
        <begin position="120"/>
        <end position="321"/>
    </location>
</feature>
<sequence>MDKLSYDGPIVLAILDGVGLAPDGPGNAVSRARTSFLGKAAREYLHVALDASGEAVGLVAGQMGNSEVGHNTMGAGRAIKQGIAKIEEAFATGEVFDSEAWKGAILRVLDRSEGTGGNEQAAQRTLHFAGIFSDGGVHSHISHLEQMIQKAYDDGVRRMRVHAIFDGRDVLPQSEPKYIQRFEKFAAKFQDADIRIASGGGRMTTVSDRYGNDWQMVARGWDMMVNGEADYYFKSAEEAISVLRRVKPGVQDQNLPAFVIVGADEQPVGKIEKGDALIYFDFRADRAIEIAMAFTYWDFPYFKRGDYQPTDVYFVGMTEYNSDTHVPEHRLVEPVEIDETLNRFLSKQGISELAVSETVKFGHVTYYFNGNSYDKVVGEEHVKIDSYTEPYETRPWMRTAEITDVVLENLDKYKFVRLNYPGGDMVGHTADMEATIVAMEAIDLSLARIAAKVDELGGVLVIVADHGNAEELLDANGAKKTSHTTNKVPCIIYDNTANRTKYQLAPVVEPGLANIAATMAVLLGENDYPESWDTALIEVE</sequence>
<protein>
    <recommendedName>
        <fullName evidence="9">2,3-bisphosphoglycerate-independent phosphoglycerate mutase</fullName>
        <ecNumber evidence="9">5.4.2.12</ecNumber>
    </recommendedName>
</protein>
<evidence type="ECO:0000256" key="8">
    <source>
        <dbReference type="ARBA" id="ARBA00023235"/>
    </source>
</evidence>
<comment type="cofactor">
    <cofactor evidence="2">
        <name>Mn(2+)</name>
        <dbReference type="ChEBI" id="CHEBI:29035"/>
    </cofactor>
</comment>